<evidence type="ECO:0000259" key="1">
    <source>
        <dbReference type="Pfam" id="PF07596"/>
    </source>
</evidence>
<name>A0A517LW65_9BACT</name>
<proteinExistence type="predicted"/>
<dbReference type="PROSITE" id="PS00409">
    <property type="entry name" value="PROKAR_NTER_METHYL"/>
    <property type="match status" value="1"/>
</dbReference>
<dbReference type="NCBIfam" id="TIGR02532">
    <property type="entry name" value="IV_pilin_GFxxxE"/>
    <property type="match status" value="1"/>
</dbReference>
<dbReference type="InterPro" id="IPR011453">
    <property type="entry name" value="DUF1559"/>
</dbReference>
<dbReference type="Proteomes" id="UP000319557">
    <property type="component" value="Chromosome"/>
</dbReference>
<gene>
    <name evidence="2" type="primary">pulG_2</name>
    <name evidence="2" type="ORF">EC9_10370</name>
</gene>
<dbReference type="SUPFAM" id="SSF54523">
    <property type="entry name" value="Pili subunits"/>
    <property type="match status" value="1"/>
</dbReference>
<dbReference type="PANTHER" id="PTHR30093:SF2">
    <property type="entry name" value="TYPE II SECRETION SYSTEM PROTEIN H"/>
    <property type="match status" value="1"/>
</dbReference>
<keyword evidence="3" id="KW-1185">Reference proteome</keyword>
<dbReference type="AlphaFoldDB" id="A0A517LW65"/>
<dbReference type="RefSeq" id="WP_145342851.1">
    <property type="nucleotide sequence ID" value="NZ_CP036261.1"/>
</dbReference>
<dbReference type="InterPro" id="IPR012902">
    <property type="entry name" value="N_methyl_site"/>
</dbReference>
<dbReference type="EMBL" id="CP036261">
    <property type="protein sequence ID" value="QDS86862.1"/>
    <property type="molecule type" value="Genomic_DNA"/>
</dbReference>
<evidence type="ECO:0000313" key="2">
    <source>
        <dbReference type="EMBL" id="QDS86862.1"/>
    </source>
</evidence>
<dbReference type="Gene3D" id="3.30.700.10">
    <property type="entry name" value="Glycoprotein, Type 4 Pilin"/>
    <property type="match status" value="1"/>
</dbReference>
<reference evidence="2 3" key="1">
    <citation type="submission" date="2019-02" db="EMBL/GenBank/DDBJ databases">
        <title>Deep-cultivation of Planctomycetes and their phenomic and genomic characterization uncovers novel biology.</title>
        <authorList>
            <person name="Wiegand S."/>
            <person name="Jogler M."/>
            <person name="Boedeker C."/>
            <person name="Pinto D."/>
            <person name="Vollmers J."/>
            <person name="Rivas-Marin E."/>
            <person name="Kohn T."/>
            <person name="Peeters S.H."/>
            <person name="Heuer A."/>
            <person name="Rast P."/>
            <person name="Oberbeckmann S."/>
            <person name="Bunk B."/>
            <person name="Jeske O."/>
            <person name="Meyerdierks A."/>
            <person name="Storesund J.E."/>
            <person name="Kallscheuer N."/>
            <person name="Luecker S."/>
            <person name="Lage O.M."/>
            <person name="Pohl T."/>
            <person name="Merkel B.J."/>
            <person name="Hornburger P."/>
            <person name="Mueller R.-W."/>
            <person name="Bruemmer F."/>
            <person name="Labrenz M."/>
            <person name="Spormann A.M."/>
            <person name="Op den Camp H."/>
            <person name="Overmann J."/>
            <person name="Amann R."/>
            <person name="Jetten M.S.M."/>
            <person name="Mascher T."/>
            <person name="Medema M.H."/>
            <person name="Devos D.P."/>
            <person name="Kaster A.-K."/>
            <person name="Ovreas L."/>
            <person name="Rohde M."/>
            <person name="Galperin M.Y."/>
            <person name="Jogler C."/>
        </authorList>
    </citation>
    <scope>NUCLEOTIDE SEQUENCE [LARGE SCALE GENOMIC DNA]</scope>
    <source>
        <strain evidence="2 3">EC9</strain>
    </source>
</reference>
<evidence type="ECO:0000313" key="3">
    <source>
        <dbReference type="Proteomes" id="UP000319557"/>
    </source>
</evidence>
<dbReference type="InterPro" id="IPR027558">
    <property type="entry name" value="Pre_pil_HX9DG_C"/>
</dbReference>
<dbReference type="Pfam" id="PF07596">
    <property type="entry name" value="SBP_bac_10"/>
    <property type="match status" value="1"/>
</dbReference>
<dbReference type="Pfam" id="PF07963">
    <property type="entry name" value="N_methyl"/>
    <property type="match status" value="1"/>
</dbReference>
<protein>
    <submittedName>
        <fullName evidence="2">Type II secretion system protein G</fullName>
    </submittedName>
</protein>
<feature type="domain" description="DUF1559" evidence="1">
    <location>
        <begin position="41"/>
        <end position="279"/>
    </location>
</feature>
<organism evidence="2 3">
    <name type="scientific">Rosistilla ulvae</name>
    <dbReference type="NCBI Taxonomy" id="1930277"/>
    <lineage>
        <taxon>Bacteria</taxon>
        <taxon>Pseudomonadati</taxon>
        <taxon>Planctomycetota</taxon>
        <taxon>Planctomycetia</taxon>
        <taxon>Pirellulales</taxon>
        <taxon>Pirellulaceae</taxon>
        <taxon>Rosistilla</taxon>
    </lineage>
</organism>
<dbReference type="KEGG" id="ruv:EC9_10370"/>
<sequence>MNRVSDLYRGGARRRGFTLVELLVVIAIIGILVGLLLPAVQAAREAARRCQCMNNLTQLGLAMHHHEFSTEHLPSGVINPDGPIRSAESGQHISWVVQILPFIEQHALYNHFDQAAGAYAAVNREAREQRIATMYCPSYPGNNYGGRTEAGEIVSGNYAGCHHDVEAPIDANDNGLLFLNSEIRYSQIPDGSTQTILLGESLPFANDLGWASGTRATLRNTGTPIAAYNPRHQLVDQEQPAPSEEPLYVGGFGSCHPGGAQFSFADGSTRFLNQSIDPELLRRYGNRRDGELTGWE</sequence>
<dbReference type="PANTHER" id="PTHR30093">
    <property type="entry name" value="GENERAL SECRETION PATHWAY PROTEIN G"/>
    <property type="match status" value="1"/>
</dbReference>
<dbReference type="NCBIfam" id="TIGR04294">
    <property type="entry name" value="pre_pil_HX9DG"/>
    <property type="match status" value="1"/>
</dbReference>
<accession>A0A517LW65</accession>
<dbReference type="InterPro" id="IPR045584">
    <property type="entry name" value="Pilin-like"/>
</dbReference>
<dbReference type="OrthoDB" id="255848at2"/>